<sequence length="174" mass="19590">MIPLWCVAPFSMKDLLPNAAKLKRIAISLWENAHLNACLVYMLYCLANQKYFNLAYYMAKRMASMIKSDLMVIPCAMLLTCLYRHGLTMEPRPTINTHYLVDHVMAPLIEGRAHRFVVDGKRSHPQTSSGSSSSQSLTRTQGEVDPVDNFTLEPVDAVVVGLLHEVLQLPRQST</sequence>
<reference evidence="2" key="1">
    <citation type="journal article" date="2022" name="Int. J. Mol. Sci.">
        <title>Draft Genome of Tanacetum Coccineum: Genomic Comparison of Closely Related Tanacetum-Family Plants.</title>
        <authorList>
            <person name="Yamashiro T."/>
            <person name="Shiraishi A."/>
            <person name="Nakayama K."/>
            <person name="Satake H."/>
        </authorList>
    </citation>
    <scope>NUCLEOTIDE SEQUENCE</scope>
</reference>
<evidence type="ECO:0000313" key="3">
    <source>
        <dbReference type="Proteomes" id="UP001151760"/>
    </source>
</evidence>
<evidence type="ECO:0000256" key="1">
    <source>
        <dbReference type="SAM" id="MobiDB-lite"/>
    </source>
</evidence>
<proteinExistence type="predicted"/>
<protein>
    <submittedName>
        <fullName evidence="2">Uncharacterized protein</fullName>
    </submittedName>
</protein>
<accession>A0ABQ4YPF7</accession>
<feature type="compositionally biased region" description="Low complexity" evidence="1">
    <location>
        <begin position="125"/>
        <end position="140"/>
    </location>
</feature>
<reference evidence="2" key="2">
    <citation type="submission" date="2022-01" db="EMBL/GenBank/DDBJ databases">
        <authorList>
            <person name="Yamashiro T."/>
            <person name="Shiraishi A."/>
            <person name="Satake H."/>
            <person name="Nakayama K."/>
        </authorList>
    </citation>
    <scope>NUCLEOTIDE SEQUENCE</scope>
</reference>
<organism evidence="2 3">
    <name type="scientific">Tanacetum coccineum</name>
    <dbReference type="NCBI Taxonomy" id="301880"/>
    <lineage>
        <taxon>Eukaryota</taxon>
        <taxon>Viridiplantae</taxon>
        <taxon>Streptophyta</taxon>
        <taxon>Embryophyta</taxon>
        <taxon>Tracheophyta</taxon>
        <taxon>Spermatophyta</taxon>
        <taxon>Magnoliopsida</taxon>
        <taxon>eudicotyledons</taxon>
        <taxon>Gunneridae</taxon>
        <taxon>Pentapetalae</taxon>
        <taxon>asterids</taxon>
        <taxon>campanulids</taxon>
        <taxon>Asterales</taxon>
        <taxon>Asteraceae</taxon>
        <taxon>Asteroideae</taxon>
        <taxon>Anthemideae</taxon>
        <taxon>Anthemidinae</taxon>
        <taxon>Tanacetum</taxon>
    </lineage>
</organism>
<name>A0ABQ4YPF7_9ASTR</name>
<feature type="region of interest" description="Disordered" evidence="1">
    <location>
        <begin position="120"/>
        <end position="140"/>
    </location>
</feature>
<evidence type="ECO:0000313" key="2">
    <source>
        <dbReference type="EMBL" id="GJS79769.1"/>
    </source>
</evidence>
<dbReference type="EMBL" id="BQNB010010621">
    <property type="protein sequence ID" value="GJS79769.1"/>
    <property type="molecule type" value="Genomic_DNA"/>
</dbReference>
<comment type="caution">
    <text evidence="2">The sequence shown here is derived from an EMBL/GenBank/DDBJ whole genome shotgun (WGS) entry which is preliminary data.</text>
</comment>
<gene>
    <name evidence="2" type="ORF">Tco_0729650</name>
</gene>
<keyword evidence="3" id="KW-1185">Reference proteome</keyword>
<dbReference type="Proteomes" id="UP001151760">
    <property type="component" value="Unassembled WGS sequence"/>
</dbReference>